<reference evidence="5" key="1">
    <citation type="submission" date="2018-11" db="EMBL/GenBank/DDBJ databases">
        <authorList>
            <consortium name="Genoscope - CEA"/>
            <person name="William W."/>
        </authorList>
    </citation>
    <scope>NUCLEOTIDE SEQUENCE [LARGE SCALE GENOMIC DNA]</scope>
    <source>
        <strain evidence="5">T9AD</strain>
    </source>
</reference>
<accession>A0A653B994</accession>
<dbReference type="InterPro" id="IPR050204">
    <property type="entry name" value="AraC_XylS_family_regulators"/>
</dbReference>
<dbReference type="SUPFAM" id="SSF46689">
    <property type="entry name" value="Homeodomain-like"/>
    <property type="match status" value="2"/>
</dbReference>
<dbReference type="Pfam" id="PF12852">
    <property type="entry name" value="Cupin_6"/>
    <property type="match status" value="1"/>
</dbReference>
<dbReference type="PROSITE" id="PS01124">
    <property type="entry name" value="HTH_ARAC_FAMILY_2"/>
    <property type="match status" value="1"/>
</dbReference>
<evidence type="ECO:0000256" key="1">
    <source>
        <dbReference type="ARBA" id="ARBA00023015"/>
    </source>
</evidence>
<dbReference type="AlphaFoldDB" id="A0A653B994"/>
<comment type="function">
    <text evidence="4">Regulatory protein of the TOL plasmid xyl operons. XylS activates the xylXYZLTEGFJQKIH operon required for the degradation of toluene, m-xylene and p-xylene.</text>
</comment>
<dbReference type="PANTHER" id="PTHR46796:SF13">
    <property type="entry name" value="HTH-TYPE TRANSCRIPTIONAL ACTIVATOR RHAS"/>
    <property type="match status" value="1"/>
</dbReference>
<keyword evidence="1" id="KW-0805">Transcription regulation</keyword>
<evidence type="ECO:0000256" key="4">
    <source>
        <dbReference type="ARBA" id="ARBA00037345"/>
    </source>
</evidence>
<keyword evidence="3" id="KW-0804">Transcription</keyword>
<sequence length="285" mass="31430">MRQIVQKCEVPVDRLSSLLHHFNLHASTFHRGGFCGTNSYGANEAHGHIHLLRAGRLSFRDSDGHELRLEEPSLMLVARPRLHRMSASEADGAELVCATLAFDGGFDNPLARALPGAIVKPLRELPSLNGCLDWLFAEAAGDDCGRELVLNRLFELMVIQLLRHLMNSRELASGMMAGLAEPRLARALNQLHERPQHGWSVAELATLAGMSRASFAAHFHQVVGATPADYLVGWRVSLAQKRLREGRPMALIADEVGYESPSALARAFRRKVGLSPSEWLRQGVQ</sequence>
<evidence type="ECO:0000256" key="3">
    <source>
        <dbReference type="ARBA" id="ARBA00023163"/>
    </source>
</evidence>
<evidence type="ECO:0000313" key="5">
    <source>
        <dbReference type="EMBL" id="VDN65159.1"/>
    </source>
</evidence>
<organism evidence="5">
    <name type="scientific">Ectopseudomonas oleovorans</name>
    <name type="common">Pseudomonas oleovorans</name>
    <dbReference type="NCBI Taxonomy" id="301"/>
    <lineage>
        <taxon>Bacteria</taxon>
        <taxon>Pseudomonadati</taxon>
        <taxon>Pseudomonadota</taxon>
        <taxon>Gammaproteobacteria</taxon>
        <taxon>Pseudomonadales</taxon>
        <taxon>Pseudomonadaceae</taxon>
        <taxon>Ectopseudomonas</taxon>
    </lineage>
</organism>
<gene>
    <name evidence="5" type="ORF">POT9AD_4184</name>
</gene>
<dbReference type="GO" id="GO:0043565">
    <property type="term" value="F:sequence-specific DNA binding"/>
    <property type="evidence" value="ECO:0007669"/>
    <property type="project" value="InterPro"/>
</dbReference>
<evidence type="ECO:0000256" key="2">
    <source>
        <dbReference type="ARBA" id="ARBA00023125"/>
    </source>
</evidence>
<keyword evidence="2" id="KW-0238">DNA-binding</keyword>
<dbReference type="PANTHER" id="PTHR46796">
    <property type="entry name" value="HTH-TYPE TRANSCRIPTIONAL ACTIVATOR RHAS-RELATED"/>
    <property type="match status" value="1"/>
</dbReference>
<dbReference type="InterPro" id="IPR018060">
    <property type="entry name" value="HTH_AraC"/>
</dbReference>
<dbReference type="InterPro" id="IPR032783">
    <property type="entry name" value="AraC_lig"/>
</dbReference>
<proteinExistence type="predicted"/>
<dbReference type="InterPro" id="IPR009057">
    <property type="entry name" value="Homeodomain-like_sf"/>
</dbReference>
<dbReference type="SMART" id="SM00342">
    <property type="entry name" value="HTH_ARAC"/>
    <property type="match status" value="1"/>
</dbReference>
<name>A0A653B994_ECTOL</name>
<dbReference type="GO" id="GO:0003700">
    <property type="term" value="F:DNA-binding transcription factor activity"/>
    <property type="evidence" value="ECO:0007669"/>
    <property type="project" value="InterPro"/>
</dbReference>
<dbReference type="EMBL" id="LR130779">
    <property type="protein sequence ID" value="VDN65159.1"/>
    <property type="molecule type" value="Genomic_DNA"/>
</dbReference>
<protein>
    <submittedName>
        <fullName evidence="5">AraC family transcriptional regulator</fullName>
    </submittedName>
</protein>
<dbReference type="Gene3D" id="1.10.10.60">
    <property type="entry name" value="Homeodomain-like"/>
    <property type="match status" value="2"/>
</dbReference>
<dbReference type="Pfam" id="PF12833">
    <property type="entry name" value="HTH_18"/>
    <property type="match status" value="1"/>
</dbReference>